<sequence length="339" mass="38877">MSMNLTNSTTISNDQQRGNGNYFEPVYDGLLIVLCVAVIIINLFVLLLYSKRRQLHTKTNTLLVSLSISDLIMGLCGIPLYIACNAVREGNVCIAQLVMFRFSAVSTMFHILAITGERYFSVIHPLQYINIVTGQIILRIIAGIWLISFFFAVVQLSWILPFGFFSRHPTKMTASLIFDCVGFAVFFAIPFLLMVVVYVQMFITIHRQVQQIKRQQRVSLDFSSSTNTFYASHTQLRALFIFSIMLVLFAGSWLTWYISLFQLYIDFSFMSEISMMIFDFLRLGVSFINPLLYTFLKNDFSEALKSFLKNRRKNLDITISQTTGTTHGHWKQPPSRSSL</sequence>
<evidence type="ECO:0000256" key="8">
    <source>
        <dbReference type="ARBA" id="ARBA00023224"/>
    </source>
</evidence>
<dbReference type="PANTHER" id="PTHR24249">
    <property type="entry name" value="HISTAMINE RECEPTOR-RELATED G-PROTEIN COUPLED RECEPTOR"/>
    <property type="match status" value="1"/>
</dbReference>
<keyword evidence="7" id="KW-0675">Receptor</keyword>
<evidence type="ECO:0000256" key="2">
    <source>
        <dbReference type="ARBA" id="ARBA00022475"/>
    </source>
</evidence>
<dbReference type="InterPro" id="IPR050569">
    <property type="entry name" value="TAAR"/>
</dbReference>
<evidence type="ECO:0000256" key="9">
    <source>
        <dbReference type="SAM" id="Phobius"/>
    </source>
</evidence>
<organism evidence="11 12">
    <name type="scientific">Porites evermanni</name>
    <dbReference type="NCBI Taxonomy" id="104178"/>
    <lineage>
        <taxon>Eukaryota</taxon>
        <taxon>Metazoa</taxon>
        <taxon>Cnidaria</taxon>
        <taxon>Anthozoa</taxon>
        <taxon>Hexacorallia</taxon>
        <taxon>Scleractinia</taxon>
        <taxon>Fungiina</taxon>
        <taxon>Poritidae</taxon>
        <taxon>Porites</taxon>
    </lineage>
</organism>
<dbReference type="Gene3D" id="1.20.1070.10">
    <property type="entry name" value="Rhodopsin 7-helix transmembrane proteins"/>
    <property type="match status" value="1"/>
</dbReference>
<proteinExistence type="predicted"/>
<dbReference type="EMBL" id="CALNXI010000484">
    <property type="protein sequence ID" value="CAH3028003.1"/>
    <property type="molecule type" value="Genomic_DNA"/>
</dbReference>
<keyword evidence="4 9" id="KW-1133">Transmembrane helix</keyword>
<keyword evidence="6 9" id="KW-0472">Membrane</keyword>
<feature type="transmembrane region" description="Helical" evidence="9">
    <location>
        <begin position="29"/>
        <end position="49"/>
    </location>
</feature>
<protein>
    <recommendedName>
        <fullName evidence="10">G-protein coupled receptors family 1 profile domain-containing protein</fullName>
    </recommendedName>
</protein>
<evidence type="ECO:0000256" key="5">
    <source>
        <dbReference type="ARBA" id="ARBA00023040"/>
    </source>
</evidence>
<keyword evidence="8" id="KW-0807">Transducer</keyword>
<evidence type="ECO:0000256" key="1">
    <source>
        <dbReference type="ARBA" id="ARBA00004651"/>
    </source>
</evidence>
<feature type="transmembrane region" description="Helical" evidence="9">
    <location>
        <begin position="181"/>
        <end position="205"/>
    </location>
</feature>
<dbReference type="SUPFAM" id="SSF81321">
    <property type="entry name" value="Family A G protein-coupled receptor-like"/>
    <property type="match status" value="1"/>
</dbReference>
<feature type="transmembrane region" description="Helical" evidence="9">
    <location>
        <begin position="136"/>
        <end position="161"/>
    </location>
</feature>
<dbReference type="InterPro" id="IPR000276">
    <property type="entry name" value="GPCR_Rhodpsn"/>
</dbReference>
<evidence type="ECO:0000256" key="3">
    <source>
        <dbReference type="ARBA" id="ARBA00022692"/>
    </source>
</evidence>
<evidence type="ECO:0000259" key="10">
    <source>
        <dbReference type="PROSITE" id="PS50262"/>
    </source>
</evidence>
<evidence type="ECO:0000256" key="7">
    <source>
        <dbReference type="ARBA" id="ARBA00023170"/>
    </source>
</evidence>
<dbReference type="Pfam" id="PF00001">
    <property type="entry name" value="7tm_1"/>
    <property type="match status" value="1"/>
</dbReference>
<dbReference type="PANTHER" id="PTHR24249:SF372">
    <property type="entry name" value="G-PROTEIN COUPLED RECEPTORS FAMILY 1 PROFILE DOMAIN-CONTAINING PROTEIN"/>
    <property type="match status" value="1"/>
</dbReference>
<feature type="transmembrane region" description="Helical" evidence="9">
    <location>
        <begin position="94"/>
        <end position="115"/>
    </location>
</feature>
<reference evidence="11 12" key="1">
    <citation type="submission" date="2022-05" db="EMBL/GenBank/DDBJ databases">
        <authorList>
            <consortium name="Genoscope - CEA"/>
            <person name="William W."/>
        </authorList>
    </citation>
    <scope>NUCLEOTIDE SEQUENCE [LARGE SCALE GENOMIC DNA]</scope>
</reference>
<keyword evidence="12" id="KW-1185">Reference proteome</keyword>
<evidence type="ECO:0000313" key="11">
    <source>
        <dbReference type="EMBL" id="CAH3028003.1"/>
    </source>
</evidence>
<feature type="transmembrane region" description="Helical" evidence="9">
    <location>
        <begin position="277"/>
        <end position="296"/>
    </location>
</feature>
<dbReference type="PRINTS" id="PR00237">
    <property type="entry name" value="GPCRRHODOPSN"/>
</dbReference>
<dbReference type="InterPro" id="IPR017452">
    <property type="entry name" value="GPCR_Rhodpsn_7TM"/>
</dbReference>
<feature type="transmembrane region" description="Helical" evidence="9">
    <location>
        <begin position="239"/>
        <end position="265"/>
    </location>
</feature>
<evidence type="ECO:0000313" key="12">
    <source>
        <dbReference type="Proteomes" id="UP001159427"/>
    </source>
</evidence>
<keyword evidence="5" id="KW-0297">G-protein coupled receptor</keyword>
<evidence type="ECO:0000256" key="4">
    <source>
        <dbReference type="ARBA" id="ARBA00022989"/>
    </source>
</evidence>
<comment type="subcellular location">
    <subcellularLocation>
        <location evidence="1">Cell membrane</location>
        <topology evidence="1">Multi-pass membrane protein</topology>
    </subcellularLocation>
</comment>
<dbReference type="PROSITE" id="PS50262">
    <property type="entry name" value="G_PROTEIN_RECEP_F1_2"/>
    <property type="match status" value="1"/>
</dbReference>
<dbReference type="CDD" id="cd00637">
    <property type="entry name" value="7tm_classA_rhodopsin-like"/>
    <property type="match status" value="1"/>
</dbReference>
<accession>A0ABN8ME83</accession>
<dbReference type="Proteomes" id="UP001159427">
    <property type="component" value="Unassembled WGS sequence"/>
</dbReference>
<feature type="transmembrane region" description="Helical" evidence="9">
    <location>
        <begin position="61"/>
        <end position="82"/>
    </location>
</feature>
<evidence type="ECO:0000256" key="6">
    <source>
        <dbReference type="ARBA" id="ARBA00023136"/>
    </source>
</evidence>
<gene>
    <name evidence="11" type="ORF">PEVE_00032906</name>
</gene>
<keyword evidence="3 9" id="KW-0812">Transmembrane</keyword>
<comment type="caution">
    <text evidence="11">The sequence shown here is derived from an EMBL/GenBank/DDBJ whole genome shotgun (WGS) entry which is preliminary data.</text>
</comment>
<keyword evidence="2" id="KW-1003">Cell membrane</keyword>
<feature type="domain" description="G-protein coupled receptors family 1 profile" evidence="10">
    <location>
        <begin position="41"/>
        <end position="293"/>
    </location>
</feature>
<name>A0ABN8ME83_9CNID</name>